<keyword evidence="2" id="KW-1185">Reference proteome</keyword>
<evidence type="ECO:0000313" key="2">
    <source>
        <dbReference type="Proteomes" id="UP000078492"/>
    </source>
</evidence>
<sequence length="97" mass="11734">MYSYNEKVDMLLIFDACKRNARETAILYVTRYPQRLHPQQCFRNIEKKYCATTLRVLSEMNDWWKFWSKVSLTYKFDTANCCCTRDLRDQAMLILTI</sequence>
<gene>
    <name evidence="1" type="ORF">ALC57_13148</name>
</gene>
<evidence type="ECO:0008006" key="3">
    <source>
        <dbReference type="Google" id="ProtNLM"/>
    </source>
</evidence>
<name>A0A151J006_9HYME</name>
<protein>
    <recommendedName>
        <fullName evidence="3">DUF4817 domain-containing protein</fullName>
    </recommendedName>
</protein>
<evidence type="ECO:0000313" key="1">
    <source>
        <dbReference type="EMBL" id="KYN14641.1"/>
    </source>
</evidence>
<accession>A0A151J006</accession>
<reference evidence="1 2" key="1">
    <citation type="submission" date="2015-09" db="EMBL/GenBank/DDBJ databases">
        <title>Trachymyrmex cornetzi WGS genome.</title>
        <authorList>
            <person name="Nygaard S."/>
            <person name="Hu H."/>
            <person name="Boomsma J."/>
            <person name="Zhang G."/>
        </authorList>
    </citation>
    <scope>NUCLEOTIDE SEQUENCE [LARGE SCALE GENOMIC DNA]</scope>
    <source>
        <strain evidence="1">Tcor2-1</strain>
        <tissue evidence="1">Whole body</tissue>
    </source>
</reference>
<dbReference type="Proteomes" id="UP000078492">
    <property type="component" value="Unassembled WGS sequence"/>
</dbReference>
<organism evidence="1 2">
    <name type="scientific">Trachymyrmex cornetzi</name>
    <dbReference type="NCBI Taxonomy" id="471704"/>
    <lineage>
        <taxon>Eukaryota</taxon>
        <taxon>Metazoa</taxon>
        <taxon>Ecdysozoa</taxon>
        <taxon>Arthropoda</taxon>
        <taxon>Hexapoda</taxon>
        <taxon>Insecta</taxon>
        <taxon>Pterygota</taxon>
        <taxon>Neoptera</taxon>
        <taxon>Endopterygota</taxon>
        <taxon>Hymenoptera</taxon>
        <taxon>Apocrita</taxon>
        <taxon>Aculeata</taxon>
        <taxon>Formicoidea</taxon>
        <taxon>Formicidae</taxon>
        <taxon>Myrmicinae</taxon>
        <taxon>Trachymyrmex</taxon>
    </lineage>
</organism>
<dbReference type="EMBL" id="KQ980665">
    <property type="protein sequence ID" value="KYN14641.1"/>
    <property type="molecule type" value="Genomic_DNA"/>
</dbReference>
<dbReference type="AlphaFoldDB" id="A0A151J006"/>
<proteinExistence type="predicted"/>